<accession>A0ABS4CIE1</accession>
<protein>
    <submittedName>
        <fullName evidence="1">Uncharacterized protein</fullName>
    </submittedName>
</protein>
<dbReference type="Proteomes" id="UP000673375">
    <property type="component" value="Unassembled WGS sequence"/>
</dbReference>
<evidence type="ECO:0000313" key="2">
    <source>
        <dbReference type="Proteomes" id="UP000673375"/>
    </source>
</evidence>
<comment type="caution">
    <text evidence="1">The sequence shown here is derived from an EMBL/GenBank/DDBJ whole genome shotgun (WGS) entry which is preliminary data.</text>
</comment>
<dbReference type="RefSeq" id="WP_209556469.1">
    <property type="nucleotide sequence ID" value="NZ_JAEDXU010000002.1"/>
</dbReference>
<reference evidence="1 2" key="1">
    <citation type="submission" date="2020-12" db="EMBL/GenBank/DDBJ databases">
        <title>Vagococcus allomyrinae sp. nov. and Enterococcus lavae sp. nov., isolated from the larvae of Allomyrina dichotoma.</title>
        <authorList>
            <person name="Lee S.D."/>
        </authorList>
    </citation>
    <scope>NUCLEOTIDE SEQUENCE [LARGE SCALE GENOMIC DNA]</scope>
    <source>
        <strain evidence="1 2">BWM-S5</strain>
    </source>
</reference>
<gene>
    <name evidence="1" type="ORF">I6N96_05280</name>
</gene>
<proteinExistence type="predicted"/>
<keyword evidence="2" id="KW-1185">Reference proteome</keyword>
<sequence>MKLTEDRLQKEKMKQVQLLAAYYQVVNRLPKGEKRDQMIRDILISKDKIKKINQHLTMLDQQKAAAKDQ</sequence>
<evidence type="ECO:0000313" key="1">
    <source>
        <dbReference type="EMBL" id="MBP1045682.1"/>
    </source>
</evidence>
<organism evidence="1 2">
    <name type="scientific">Enterococcus larvae</name>
    <dbReference type="NCBI Taxonomy" id="2794352"/>
    <lineage>
        <taxon>Bacteria</taxon>
        <taxon>Bacillati</taxon>
        <taxon>Bacillota</taxon>
        <taxon>Bacilli</taxon>
        <taxon>Lactobacillales</taxon>
        <taxon>Enterococcaceae</taxon>
        <taxon>Enterococcus</taxon>
    </lineage>
</organism>
<name>A0ABS4CIE1_9ENTE</name>
<dbReference type="EMBL" id="JAEDXU010000002">
    <property type="protein sequence ID" value="MBP1045682.1"/>
    <property type="molecule type" value="Genomic_DNA"/>
</dbReference>